<dbReference type="OrthoDB" id="9157259at2"/>
<dbReference type="RefSeq" id="WP_116857363.1">
    <property type="nucleotide sequence ID" value="NZ_QTJV01000017.1"/>
</dbReference>
<gene>
    <name evidence="1" type="ORF">DXN04_31285</name>
</gene>
<sequence>MSASIVIDNDISRLTGLMFTAPDQFFDQTKKFAATLTPDDLSLLRSRLHANLPVPENVDKAQLGLTGWLSASQYTIFEVIYHMGIPAVPMLKEIAFGEYDWIQANALDLLTRFYMDGKLPVEIIDEIDSNLGDMRYESHLYYAQHLIALRRKDQRYEAQVIQRIKNQDLHDAIKEIMDVK</sequence>
<evidence type="ECO:0008006" key="3">
    <source>
        <dbReference type="Google" id="ProtNLM"/>
    </source>
</evidence>
<dbReference type="AlphaFoldDB" id="A0A3E1NSX4"/>
<comment type="caution">
    <text evidence="1">The sequence shown here is derived from an EMBL/GenBank/DDBJ whole genome shotgun (WGS) entry which is preliminary data.</text>
</comment>
<organism evidence="1 2">
    <name type="scientific">Chitinophaga silvisoli</name>
    <dbReference type="NCBI Taxonomy" id="2291814"/>
    <lineage>
        <taxon>Bacteria</taxon>
        <taxon>Pseudomonadati</taxon>
        <taxon>Bacteroidota</taxon>
        <taxon>Chitinophagia</taxon>
        <taxon>Chitinophagales</taxon>
        <taxon>Chitinophagaceae</taxon>
        <taxon>Chitinophaga</taxon>
    </lineage>
</organism>
<reference evidence="1 2" key="1">
    <citation type="submission" date="2018-08" db="EMBL/GenBank/DDBJ databases">
        <title>Chitinophaga sp. K20C18050901, a novel bacterium isolated from forest soil.</title>
        <authorList>
            <person name="Wang C."/>
        </authorList>
    </citation>
    <scope>NUCLEOTIDE SEQUENCE [LARGE SCALE GENOMIC DNA]</scope>
    <source>
        <strain evidence="1 2">K20C18050901</strain>
    </source>
</reference>
<accession>A0A3E1NSX4</accession>
<name>A0A3E1NSX4_9BACT</name>
<dbReference type="EMBL" id="QTJV01000017">
    <property type="protein sequence ID" value="RFM31049.1"/>
    <property type="molecule type" value="Genomic_DNA"/>
</dbReference>
<evidence type="ECO:0000313" key="1">
    <source>
        <dbReference type="EMBL" id="RFM31049.1"/>
    </source>
</evidence>
<proteinExistence type="predicted"/>
<dbReference type="Proteomes" id="UP000261174">
    <property type="component" value="Unassembled WGS sequence"/>
</dbReference>
<keyword evidence="2" id="KW-1185">Reference proteome</keyword>
<evidence type="ECO:0000313" key="2">
    <source>
        <dbReference type="Proteomes" id="UP000261174"/>
    </source>
</evidence>
<protein>
    <recommendedName>
        <fullName evidence="3">DUF1186 domain-containing protein</fullName>
    </recommendedName>
</protein>